<evidence type="ECO:0000256" key="1">
    <source>
        <dbReference type="SAM" id="MobiDB-lite"/>
    </source>
</evidence>
<gene>
    <name evidence="2" type="ORF">DFR67_11318</name>
</gene>
<dbReference type="RefSeq" id="WP_110471415.1">
    <property type="nucleotide sequence ID" value="NZ_QJSP01000013.1"/>
</dbReference>
<reference evidence="2 3" key="1">
    <citation type="submission" date="2018-06" db="EMBL/GenBank/DDBJ databases">
        <title>Genomic Encyclopedia of Type Strains, Phase IV (KMG-IV): sequencing the most valuable type-strain genomes for metagenomic binning, comparative biology and taxonomic classification.</title>
        <authorList>
            <person name="Goeker M."/>
        </authorList>
    </citation>
    <scope>NUCLEOTIDE SEQUENCE [LARGE SCALE GENOMIC DNA]</scope>
    <source>
        <strain evidence="2 3">DSM 45521</strain>
    </source>
</reference>
<dbReference type="EMBL" id="QJSP01000013">
    <property type="protein sequence ID" value="PYE14224.1"/>
    <property type="molecule type" value="Genomic_DNA"/>
</dbReference>
<dbReference type="Proteomes" id="UP000247591">
    <property type="component" value="Unassembled WGS sequence"/>
</dbReference>
<protein>
    <submittedName>
        <fullName evidence="2">Uncharacterized protein DUF4262</fullName>
    </submittedName>
</protein>
<keyword evidence="3" id="KW-1185">Reference proteome</keyword>
<evidence type="ECO:0000313" key="2">
    <source>
        <dbReference type="EMBL" id="PYE14224.1"/>
    </source>
</evidence>
<feature type="compositionally biased region" description="Basic residues" evidence="1">
    <location>
        <begin position="186"/>
        <end position="200"/>
    </location>
</feature>
<dbReference type="InterPro" id="IPR025358">
    <property type="entry name" value="DUF4262"/>
</dbReference>
<dbReference type="Pfam" id="PF14081">
    <property type="entry name" value="DUF4262"/>
    <property type="match status" value="1"/>
</dbReference>
<name>A0A318RJX7_WILLI</name>
<dbReference type="AlphaFoldDB" id="A0A318RJX7"/>
<organism evidence="2 3">
    <name type="scientific">Williamsia limnetica</name>
    <dbReference type="NCBI Taxonomy" id="882452"/>
    <lineage>
        <taxon>Bacteria</taxon>
        <taxon>Bacillati</taxon>
        <taxon>Actinomycetota</taxon>
        <taxon>Actinomycetes</taxon>
        <taxon>Mycobacteriales</taxon>
        <taxon>Nocardiaceae</taxon>
        <taxon>Williamsia</taxon>
    </lineage>
</organism>
<feature type="region of interest" description="Disordered" evidence="1">
    <location>
        <begin position="168"/>
        <end position="200"/>
    </location>
</feature>
<sequence length="200" mass="22559">MSDYTEAIRSLPRWHPHPLVNSAISRVKTERWLITAVSDECECDSDDCRPPDCSFAYTTGLVMHSLPELAVYGLNARTSGRVLDELGDLLHGYQWSAIVAQGIELSLRALQAPVRLIELVDKSDLLITNELFPNSAALQVVWSDEHGRYPWMDDYALLPDDQQVKGVIPPGRQQPGGPHDIIHARGPNRAHRRQAHRRRK</sequence>
<accession>A0A318RJX7</accession>
<comment type="caution">
    <text evidence="2">The sequence shown here is derived from an EMBL/GenBank/DDBJ whole genome shotgun (WGS) entry which is preliminary data.</text>
</comment>
<proteinExistence type="predicted"/>
<dbReference type="OrthoDB" id="511192at2"/>
<evidence type="ECO:0000313" key="3">
    <source>
        <dbReference type="Proteomes" id="UP000247591"/>
    </source>
</evidence>